<dbReference type="Pfam" id="PF15632">
    <property type="entry name" value="ATPgrasp_Ter"/>
    <property type="match status" value="1"/>
</dbReference>
<dbReference type="Gene3D" id="3.30.470.20">
    <property type="entry name" value="ATP-grasp fold, B domain"/>
    <property type="match status" value="1"/>
</dbReference>
<dbReference type="SUPFAM" id="SSF51735">
    <property type="entry name" value="NAD(P)-binding Rossmann-fold domains"/>
    <property type="match status" value="1"/>
</dbReference>
<dbReference type="InterPro" id="IPR011761">
    <property type="entry name" value="ATP-grasp"/>
</dbReference>
<comment type="caution">
    <text evidence="3">The sequence shown here is derived from an EMBL/GenBank/DDBJ whole genome shotgun (WGS) entry which is preliminary data.</text>
</comment>
<keyword evidence="4" id="KW-1185">Reference proteome</keyword>
<evidence type="ECO:0000259" key="2">
    <source>
        <dbReference type="PROSITE" id="PS50975"/>
    </source>
</evidence>
<dbReference type="SUPFAM" id="SSF56059">
    <property type="entry name" value="Glutathione synthetase ATP-binding domain-like"/>
    <property type="match status" value="1"/>
</dbReference>
<organism evidence="3 4">
    <name type="scientific">Rothia santali</name>
    <dbReference type="NCBI Taxonomy" id="2949643"/>
    <lineage>
        <taxon>Bacteria</taxon>
        <taxon>Bacillati</taxon>
        <taxon>Actinomycetota</taxon>
        <taxon>Actinomycetes</taxon>
        <taxon>Micrococcales</taxon>
        <taxon>Micrococcaceae</taxon>
        <taxon>Rothia</taxon>
    </lineage>
</organism>
<dbReference type="GO" id="GO:0046872">
    <property type="term" value="F:metal ion binding"/>
    <property type="evidence" value="ECO:0007669"/>
    <property type="project" value="InterPro"/>
</dbReference>
<evidence type="ECO:0000256" key="1">
    <source>
        <dbReference type="PROSITE-ProRule" id="PRU00409"/>
    </source>
</evidence>
<dbReference type="PROSITE" id="PS50975">
    <property type="entry name" value="ATP_GRASP"/>
    <property type="match status" value="1"/>
</dbReference>
<sequence length="338" mass="35818">MPQIHSTRDRKVLVTGAGGAAAVVLVRELVDAGYDVVAADLDPMAVGLYLVPESRRALLPRGDDPGFADALLDVATRHGAQLVVPTVDVELPPIAAREAAFQARGIRLLMERRPTIELCLDKLALVRACVAAVRVPRTVLLDRDTRREELAELGESLIVKPRSGAGGRGVALVTPGDLGATPLDGTFIAQELLPGEEFSIDVLARPDGHVIAAVPRRRDKTDSGIAVAGRTVRDEALERFGRRVAEVIGVVGVVNVQAKRAVDGEPALLEVNPRFPGTMPLTVAAGVDMPLLAVGGAFGDPMPERMGFREVAVVRHWEDVVVPVGEYLAVEPAGVSVP</sequence>
<dbReference type="InterPro" id="IPR048764">
    <property type="entry name" value="PylC_N"/>
</dbReference>
<dbReference type="Gene3D" id="3.40.50.20">
    <property type="match status" value="1"/>
</dbReference>
<gene>
    <name evidence="3" type="ORF">NBM05_14000</name>
</gene>
<dbReference type="GO" id="GO:0005524">
    <property type="term" value="F:ATP binding"/>
    <property type="evidence" value="ECO:0007669"/>
    <property type="project" value="UniProtKB-UniRule"/>
</dbReference>
<reference evidence="3" key="1">
    <citation type="submission" date="2022-06" db="EMBL/GenBank/DDBJ databases">
        <title>Rothia sp. isolated from sandalwood seedling.</title>
        <authorList>
            <person name="Tuikhar N."/>
            <person name="Kirdat K."/>
            <person name="Thorat V."/>
            <person name="Swetha P."/>
            <person name="Padma S."/>
            <person name="Sundararaj R."/>
            <person name="Yadav A."/>
        </authorList>
    </citation>
    <scope>NUCLEOTIDE SEQUENCE</scope>
    <source>
        <strain evidence="3">AR01</strain>
    </source>
</reference>
<name>A0A9X2HMJ0_9MICC</name>
<proteinExistence type="predicted"/>
<dbReference type="Pfam" id="PF21360">
    <property type="entry name" value="PylC-like_N"/>
    <property type="match status" value="1"/>
</dbReference>
<dbReference type="EMBL" id="JANAFB010000051">
    <property type="protein sequence ID" value="MCP3427093.1"/>
    <property type="molecule type" value="Genomic_DNA"/>
</dbReference>
<dbReference type="AlphaFoldDB" id="A0A9X2HMJ0"/>
<keyword evidence="1" id="KW-0547">Nucleotide-binding</keyword>
<keyword evidence="1" id="KW-0067">ATP-binding</keyword>
<dbReference type="InterPro" id="IPR036291">
    <property type="entry name" value="NAD(P)-bd_dom_sf"/>
</dbReference>
<evidence type="ECO:0000313" key="3">
    <source>
        <dbReference type="EMBL" id="MCP3427093.1"/>
    </source>
</evidence>
<evidence type="ECO:0000313" key="4">
    <source>
        <dbReference type="Proteomes" id="UP001139502"/>
    </source>
</evidence>
<dbReference type="Proteomes" id="UP001139502">
    <property type="component" value="Unassembled WGS sequence"/>
</dbReference>
<accession>A0A9X2HMJ0</accession>
<feature type="domain" description="ATP-grasp" evidence="2">
    <location>
        <begin position="125"/>
        <end position="298"/>
    </location>
</feature>
<protein>
    <submittedName>
        <fullName evidence="3">ATP-grasp domain-containing protein</fullName>
    </submittedName>
</protein>
<dbReference type="RefSeq" id="WP_254168721.1">
    <property type="nucleotide sequence ID" value="NZ_JANAFB010000051.1"/>
</dbReference>